<proteinExistence type="inferred from homology"/>
<dbReference type="PROSITE" id="PS50261">
    <property type="entry name" value="G_PROTEIN_RECEP_F2_4"/>
    <property type="match status" value="1"/>
</dbReference>
<evidence type="ECO:0000259" key="12">
    <source>
        <dbReference type="PROSITE" id="PS50038"/>
    </source>
</evidence>
<dbReference type="GO" id="GO:0016020">
    <property type="term" value="C:membrane"/>
    <property type="evidence" value="ECO:0007669"/>
    <property type="project" value="UniProtKB-SubCell"/>
</dbReference>
<evidence type="ECO:0000256" key="7">
    <source>
        <dbReference type="ARBA" id="ARBA00023157"/>
    </source>
</evidence>
<keyword evidence="11" id="KW-0732">Signal</keyword>
<dbReference type="Gene3D" id="1.20.1070.10">
    <property type="entry name" value="Rhodopsin 7-helix transmembrane proteins"/>
    <property type="match status" value="1"/>
</dbReference>
<accession>A0A158Q3P2</accession>
<organism evidence="15 17">
    <name type="scientific">Dracunculus medinensis</name>
    <name type="common">Guinea worm</name>
    <dbReference type="NCBI Taxonomy" id="318479"/>
    <lineage>
        <taxon>Eukaryota</taxon>
        <taxon>Metazoa</taxon>
        <taxon>Ecdysozoa</taxon>
        <taxon>Nematoda</taxon>
        <taxon>Chromadorea</taxon>
        <taxon>Rhabditida</taxon>
        <taxon>Spirurina</taxon>
        <taxon>Dracunculoidea</taxon>
        <taxon>Dracunculidae</taxon>
        <taxon>Dracunculus</taxon>
    </lineage>
</organism>
<dbReference type="InterPro" id="IPR041774">
    <property type="entry name" value="LIN-17_CRD"/>
</dbReference>
<dbReference type="OrthoDB" id="5959102at2759"/>
<evidence type="ECO:0000313" key="15">
    <source>
        <dbReference type="Proteomes" id="UP000038040"/>
    </source>
</evidence>
<evidence type="ECO:0000256" key="9">
    <source>
        <dbReference type="PROSITE-ProRule" id="PRU00090"/>
    </source>
</evidence>
<dbReference type="CDD" id="cd15909">
    <property type="entry name" value="7tmF_FZD4_9_10-like"/>
    <property type="match status" value="1"/>
</dbReference>
<dbReference type="InterPro" id="IPR020067">
    <property type="entry name" value="Frizzled_dom"/>
</dbReference>
<evidence type="ECO:0000313" key="14">
    <source>
        <dbReference type="EMBL" id="VDN50070.1"/>
    </source>
</evidence>
<dbReference type="InterPro" id="IPR036790">
    <property type="entry name" value="Frizzled_dom_sf"/>
</dbReference>
<dbReference type="Pfam" id="PF01392">
    <property type="entry name" value="Fz"/>
    <property type="match status" value="1"/>
</dbReference>
<evidence type="ECO:0000256" key="4">
    <source>
        <dbReference type="ARBA" id="ARBA00022692"/>
    </source>
</evidence>
<keyword evidence="3" id="KW-0217">Developmental protein</keyword>
<dbReference type="SUPFAM" id="SSF63501">
    <property type="entry name" value="Frizzled cysteine-rich domain"/>
    <property type="match status" value="1"/>
</dbReference>
<dbReference type="AlphaFoldDB" id="A0A158Q3P2"/>
<feature type="domain" description="FZ" evidence="12">
    <location>
        <begin position="27"/>
        <end position="145"/>
    </location>
</feature>
<dbReference type="InterPro" id="IPR000539">
    <property type="entry name" value="Frizzled/Smoothened_7TM"/>
</dbReference>
<evidence type="ECO:0000313" key="17">
    <source>
        <dbReference type="WBParaSite" id="DME_0000281401-mRNA-1"/>
    </source>
</evidence>
<dbReference type="SMART" id="SM01330">
    <property type="entry name" value="Frizzled"/>
    <property type="match status" value="1"/>
</dbReference>
<dbReference type="InterPro" id="IPR017981">
    <property type="entry name" value="GPCR_2-like_7TM"/>
</dbReference>
<feature type="transmembrane region" description="Helical" evidence="10">
    <location>
        <begin position="235"/>
        <end position="255"/>
    </location>
</feature>
<feature type="transmembrane region" description="Helical" evidence="10">
    <location>
        <begin position="323"/>
        <end position="345"/>
    </location>
</feature>
<feature type="transmembrane region" description="Helical" evidence="10">
    <location>
        <begin position="365"/>
        <end position="392"/>
    </location>
</feature>
<name>A0A158Q3P2_DRAME</name>
<feature type="transmembrane region" description="Helical" evidence="10">
    <location>
        <begin position="290"/>
        <end position="311"/>
    </location>
</feature>
<feature type="chain" id="PRO_5041044453" evidence="11">
    <location>
        <begin position="22"/>
        <end position="573"/>
    </location>
</feature>
<evidence type="ECO:0000259" key="13">
    <source>
        <dbReference type="PROSITE" id="PS50261"/>
    </source>
</evidence>
<dbReference type="PROSITE" id="PS50038">
    <property type="entry name" value="FZ"/>
    <property type="match status" value="1"/>
</dbReference>
<feature type="domain" description="G-protein coupled receptors family 2 profile 2" evidence="13">
    <location>
        <begin position="199"/>
        <end position="496"/>
    </location>
</feature>
<keyword evidence="16" id="KW-1185">Reference proteome</keyword>
<keyword evidence="6 10" id="KW-0472">Membrane</keyword>
<feature type="disulfide bond" evidence="9">
    <location>
        <begin position="40"/>
        <end position="86"/>
    </location>
</feature>
<protein>
    <submittedName>
        <fullName evidence="17">Frizzled-4</fullName>
    </submittedName>
</protein>
<dbReference type="PRINTS" id="PR00489">
    <property type="entry name" value="FRIZZLED"/>
</dbReference>
<evidence type="ECO:0000256" key="6">
    <source>
        <dbReference type="ARBA" id="ARBA00023136"/>
    </source>
</evidence>
<feature type="disulfide bond" evidence="9">
    <location>
        <begin position="32"/>
        <end position="93"/>
    </location>
</feature>
<gene>
    <name evidence="14" type="ORF">DME_LOCUS43</name>
</gene>
<dbReference type="Pfam" id="PF01534">
    <property type="entry name" value="Frizzled"/>
    <property type="match status" value="1"/>
</dbReference>
<dbReference type="Proteomes" id="UP000038040">
    <property type="component" value="Unplaced"/>
</dbReference>
<reference evidence="17" key="1">
    <citation type="submission" date="2016-04" db="UniProtKB">
        <authorList>
            <consortium name="WormBaseParasite"/>
        </authorList>
    </citation>
    <scope>IDENTIFICATION</scope>
</reference>
<feature type="transmembrane region" description="Helical" evidence="10">
    <location>
        <begin position="470"/>
        <end position="489"/>
    </location>
</feature>
<evidence type="ECO:0000313" key="16">
    <source>
        <dbReference type="Proteomes" id="UP000274756"/>
    </source>
</evidence>
<dbReference type="Gene3D" id="1.10.2000.10">
    <property type="entry name" value="Frizzled cysteine-rich domain"/>
    <property type="match status" value="1"/>
</dbReference>
<dbReference type="CDD" id="cd07454">
    <property type="entry name" value="CRD_LIN_17"/>
    <property type="match status" value="1"/>
</dbReference>
<feature type="transmembrane region" description="Helical" evidence="10">
    <location>
        <begin position="201"/>
        <end position="223"/>
    </location>
</feature>
<feature type="disulfide bond" evidence="9">
    <location>
        <begin position="108"/>
        <end position="132"/>
    </location>
</feature>
<dbReference type="STRING" id="318479.A0A158Q3P2"/>
<evidence type="ECO:0000256" key="3">
    <source>
        <dbReference type="ARBA" id="ARBA00022473"/>
    </source>
</evidence>
<dbReference type="GO" id="GO:0004888">
    <property type="term" value="F:transmembrane signaling receptor activity"/>
    <property type="evidence" value="ECO:0007669"/>
    <property type="project" value="InterPro"/>
</dbReference>
<evidence type="ECO:0000256" key="11">
    <source>
        <dbReference type="SAM" id="SignalP"/>
    </source>
</evidence>
<feature type="transmembrane region" description="Helical" evidence="10">
    <location>
        <begin position="413"/>
        <end position="433"/>
    </location>
</feature>
<feature type="disulfide bond" evidence="9">
    <location>
        <begin position="77"/>
        <end position="115"/>
    </location>
</feature>
<comment type="caution">
    <text evidence="9">Lacks conserved residue(s) required for the propagation of feature annotation.</text>
</comment>
<evidence type="ECO:0000256" key="1">
    <source>
        <dbReference type="ARBA" id="ARBA00004141"/>
    </source>
</evidence>
<reference evidence="14 16" key="2">
    <citation type="submission" date="2018-11" db="EMBL/GenBank/DDBJ databases">
        <authorList>
            <consortium name="Pathogen Informatics"/>
        </authorList>
    </citation>
    <scope>NUCLEOTIDE SEQUENCE [LARGE SCALE GENOMIC DNA]</scope>
</reference>
<sequence>MSKFYSSLTVLLLFLKNSSNASIFQQASRSRCEPIEIPLCKDIPYKYTFFPNSLLQPDQQSLQTQTEHFKPLIKTKCNPHIKFFVCSVFAPMCPEHMPQAVTSCRSVCEEVKRDCVSILEEFGIEWPELLNCSRFPEAPHLCMKPTNDHNNYLGSRIYLKAVPTCPSDMINLDPTDRSAHCAFQCNRDGMFERNRREFTKFWMLLWASVNLGVTAFTVLTFLIDRQRFRFPERSIFYLSACYMLYSLPTLSRGFFTYERIACDRIPTGQLFLIVGTLDNTRCVISSILTYYFSMACSLWWLMLTFTWYLSAARKWVPEGIEAWSSYLHLVAWALPALLTIAVLTAHKVDASELTGICSVGNADPWALLGFVIVPKFIFVVVGSCLIIAGFSSMCRERDSFRRRGTDTSKLEKLMVKMGIFSALYIIPAITMIICDSYHMFVLLKWHPNTIACKQFGGFCNRPEPPQIELYIINIFMSLAVGIATGMWIISPKTFYTWQRVLCCGLCSTAPAKQSAVGCESVAGSSGPFSLNRPLIPSANPPPPPHQYMPMTISTARSNHVASSQLAWKQSKIV</sequence>
<dbReference type="GO" id="GO:0060070">
    <property type="term" value="P:canonical Wnt signaling pathway"/>
    <property type="evidence" value="ECO:0007669"/>
    <property type="project" value="TreeGrafter"/>
</dbReference>
<dbReference type="SMART" id="SM00063">
    <property type="entry name" value="FRI"/>
    <property type="match status" value="1"/>
</dbReference>
<comment type="subcellular location">
    <subcellularLocation>
        <location evidence="1">Membrane</location>
        <topology evidence="1">Multi-pass membrane protein</topology>
    </subcellularLocation>
</comment>
<dbReference type="GO" id="GO:0035567">
    <property type="term" value="P:non-canonical Wnt signaling pathway"/>
    <property type="evidence" value="ECO:0007669"/>
    <property type="project" value="TreeGrafter"/>
</dbReference>
<evidence type="ECO:0000256" key="10">
    <source>
        <dbReference type="SAM" id="Phobius"/>
    </source>
</evidence>
<dbReference type="EMBL" id="UYYG01000001">
    <property type="protein sequence ID" value="VDN50070.1"/>
    <property type="molecule type" value="Genomic_DNA"/>
</dbReference>
<dbReference type="WBParaSite" id="DME_0000281401-mRNA-1">
    <property type="protein sequence ID" value="DME_0000281401-mRNA-1"/>
    <property type="gene ID" value="DME_0000281401"/>
</dbReference>
<keyword evidence="8" id="KW-0675">Receptor</keyword>
<feature type="signal peptide" evidence="11">
    <location>
        <begin position="1"/>
        <end position="21"/>
    </location>
</feature>
<comment type="similarity">
    <text evidence="2">Belongs to the G-protein coupled receptor Fz/Smo family.</text>
</comment>
<evidence type="ECO:0000256" key="5">
    <source>
        <dbReference type="ARBA" id="ARBA00022989"/>
    </source>
</evidence>
<keyword evidence="7 9" id="KW-1015">Disulfide bond</keyword>
<keyword evidence="5 10" id="KW-1133">Transmembrane helix</keyword>
<dbReference type="PANTHER" id="PTHR11309:SF99">
    <property type="entry name" value="FRIZZLED-4"/>
    <property type="match status" value="1"/>
</dbReference>
<keyword evidence="4 10" id="KW-0812">Transmembrane</keyword>
<dbReference type="PANTHER" id="PTHR11309">
    <property type="entry name" value="FRIZZLED"/>
    <property type="match status" value="1"/>
</dbReference>
<dbReference type="GO" id="GO:0017147">
    <property type="term" value="F:Wnt-protein binding"/>
    <property type="evidence" value="ECO:0007669"/>
    <property type="project" value="TreeGrafter"/>
</dbReference>
<evidence type="ECO:0000256" key="8">
    <source>
        <dbReference type="ARBA" id="ARBA00023170"/>
    </source>
</evidence>
<dbReference type="GO" id="GO:0005615">
    <property type="term" value="C:extracellular space"/>
    <property type="evidence" value="ECO:0007669"/>
    <property type="project" value="TreeGrafter"/>
</dbReference>
<dbReference type="Proteomes" id="UP000274756">
    <property type="component" value="Unassembled WGS sequence"/>
</dbReference>
<dbReference type="InterPro" id="IPR015526">
    <property type="entry name" value="Frizzled/SFRP"/>
</dbReference>
<evidence type="ECO:0000256" key="2">
    <source>
        <dbReference type="ARBA" id="ARBA00008077"/>
    </source>
</evidence>